<evidence type="ECO:0000259" key="1">
    <source>
        <dbReference type="Pfam" id="PF00723"/>
    </source>
</evidence>
<dbReference type="Pfam" id="PF00723">
    <property type="entry name" value="Glyco_hydro_15"/>
    <property type="match status" value="1"/>
</dbReference>
<evidence type="ECO:0000313" key="3">
    <source>
        <dbReference type="Proteomes" id="UP000192569"/>
    </source>
</evidence>
<gene>
    <name evidence="2" type="ORF">SAMN00808754_2824</name>
</gene>
<dbReference type="RefSeq" id="WP_084666516.1">
    <property type="nucleotide sequence ID" value="NZ_LT838272.1"/>
</dbReference>
<dbReference type="GO" id="GO:0004553">
    <property type="term" value="F:hydrolase activity, hydrolyzing O-glycosyl compounds"/>
    <property type="evidence" value="ECO:0007669"/>
    <property type="project" value="UniProtKB-ARBA"/>
</dbReference>
<dbReference type="PANTHER" id="PTHR31616">
    <property type="entry name" value="TREHALASE"/>
    <property type="match status" value="1"/>
</dbReference>
<dbReference type="PANTHER" id="PTHR31616:SF13">
    <property type="entry name" value="GLUCAN 1,4-ALPHA-GLUCOSIDASE"/>
    <property type="match status" value="1"/>
</dbReference>
<name>A0A1W1W1B1_9FIRM</name>
<dbReference type="SUPFAM" id="SSF48208">
    <property type="entry name" value="Six-hairpin glycosidases"/>
    <property type="match status" value="1"/>
</dbReference>
<feature type="domain" description="GH15-like" evidence="1">
    <location>
        <begin position="290"/>
        <end position="645"/>
    </location>
</feature>
<dbReference type="GO" id="GO:0005975">
    <property type="term" value="P:carbohydrate metabolic process"/>
    <property type="evidence" value="ECO:0007669"/>
    <property type="project" value="InterPro"/>
</dbReference>
<protein>
    <submittedName>
        <fullName evidence="2">Glucoamylase</fullName>
    </submittedName>
</protein>
<dbReference type="Gene3D" id="1.50.10.10">
    <property type="match status" value="1"/>
</dbReference>
<keyword evidence="3" id="KW-1185">Reference proteome</keyword>
<dbReference type="AlphaFoldDB" id="A0A1W1W1B1"/>
<dbReference type="OrthoDB" id="3902805at2"/>
<dbReference type="InterPro" id="IPR008928">
    <property type="entry name" value="6-hairpin_glycosidase_sf"/>
</dbReference>
<proteinExistence type="predicted"/>
<dbReference type="InterPro" id="IPR012341">
    <property type="entry name" value="6hp_glycosidase-like_sf"/>
</dbReference>
<reference evidence="2 3" key="1">
    <citation type="submission" date="2017-04" db="EMBL/GenBank/DDBJ databases">
        <authorList>
            <person name="Afonso C.L."/>
            <person name="Miller P.J."/>
            <person name="Scott M.A."/>
            <person name="Spackman E."/>
            <person name="Goraichik I."/>
            <person name="Dimitrov K.M."/>
            <person name="Suarez D.L."/>
            <person name="Swayne D.E."/>
        </authorList>
    </citation>
    <scope>NUCLEOTIDE SEQUENCE [LARGE SCALE GENOMIC DNA]</scope>
    <source>
        <strain evidence="2 3">ToBE</strain>
    </source>
</reference>
<organism evidence="2 3">
    <name type="scientific">Thermanaeromonas toyohensis ToBE</name>
    <dbReference type="NCBI Taxonomy" id="698762"/>
    <lineage>
        <taxon>Bacteria</taxon>
        <taxon>Bacillati</taxon>
        <taxon>Bacillota</taxon>
        <taxon>Clostridia</taxon>
        <taxon>Neomoorellales</taxon>
        <taxon>Neomoorellaceae</taxon>
        <taxon>Thermanaeromonas</taxon>
    </lineage>
</organism>
<dbReference type="Proteomes" id="UP000192569">
    <property type="component" value="Chromosome I"/>
</dbReference>
<dbReference type="EMBL" id="LT838272">
    <property type="protein sequence ID" value="SMB99270.1"/>
    <property type="molecule type" value="Genomic_DNA"/>
</dbReference>
<sequence>MPRELVLGNGQLLINFDGRFNMRDLYFPYLGGPNHIAHLGGEKGRIGFWVNHKFSWLEETGWELDISYKPGTLNGRVEAINRDLQIGLEIENAVHFQLNVYLKRLYVRNLAPNSREIRVFFYHDFTLKESPLGDTGIYLPDSGVLLHYKRGLYFLINGRAGNRGFYQYAVGNKRFRGAEGTWRDAEDGRLEGNPVHHGSVDSTVSFSLELASGEEGIIDYWLVAGTSWEEVRKLNNLVLTKRVSTLLVENEAYWRSWALRHERHFGDLPEKVVELYTQSLLVIRTHSDSQGAILAATDSDILYEARDHYGYCWPRDGAFTALALDQAGYPEVSIPFYYYCAHIVAPQGYFYQKYNADTSLGSTWLLPLQQGRPVLPIQEDETGLVLWALGLAYQRYRDWRLLHDLYPSLVRPVAQFLASYRDPVTRLPLPSYDLWEERHGIFTFTSAAVLAGLLMASKLATAFGRKDEAEKYFRAAREIQQSMVKYLYSPELGRFVRGIYLQKEGGFQADYTLDASLLYLGFLDFWPKEELRVWRTVRAVREGLWVRTQVGGLARYTGDYYFRRSEDIYSVPGNPWLVCTLWLAAWQAKTAKDLEELAEARALLEWAADRTTPGGMLPEQLHPYTGEPLSVSPLTWSHATFVTAVEMYLDRWRSLKPS</sequence>
<dbReference type="STRING" id="698762.SAMN00808754_2824"/>
<evidence type="ECO:0000313" key="2">
    <source>
        <dbReference type="EMBL" id="SMB99270.1"/>
    </source>
</evidence>
<dbReference type="InterPro" id="IPR011613">
    <property type="entry name" value="GH15-like"/>
</dbReference>
<accession>A0A1W1W1B1</accession>